<keyword evidence="8" id="KW-0808">Transferase</keyword>
<dbReference type="SUPFAM" id="SSF56112">
    <property type="entry name" value="Protein kinase-like (PK-like)"/>
    <property type="match status" value="1"/>
</dbReference>
<evidence type="ECO:0000256" key="5">
    <source>
        <dbReference type="ARBA" id="ARBA00022989"/>
    </source>
</evidence>
<dbReference type="GO" id="GO:0004674">
    <property type="term" value="F:protein serine/threonine kinase activity"/>
    <property type="evidence" value="ECO:0007669"/>
    <property type="project" value="UniProtKB-KW"/>
</dbReference>
<keyword evidence="3 7" id="KW-0812">Transmembrane</keyword>
<proteinExistence type="predicted"/>
<dbReference type="InterPro" id="IPR051809">
    <property type="entry name" value="Plant_receptor-like_S/T_kinase"/>
</dbReference>
<evidence type="ECO:0000313" key="8">
    <source>
        <dbReference type="EMBL" id="RHN54581.1"/>
    </source>
</evidence>
<dbReference type="AlphaFoldDB" id="A0A396HQ03"/>
<dbReference type="PANTHER" id="PTHR27008:SF523">
    <property type="entry name" value="LRR RECEPTOR-LIKE KINASE FAMILY PROTEIN"/>
    <property type="match status" value="1"/>
</dbReference>
<feature type="transmembrane region" description="Helical" evidence="7">
    <location>
        <begin position="68"/>
        <end position="91"/>
    </location>
</feature>
<keyword evidence="2" id="KW-0433">Leucine-rich repeat</keyword>
<dbReference type="InterPro" id="IPR011009">
    <property type="entry name" value="Kinase-like_dom_sf"/>
</dbReference>
<evidence type="ECO:0000256" key="7">
    <source>
        <dbReference type="SAM" id="Phobius"/>
    </source>
</evidence>
<dbReference type="EMBL" id="PSQE01000005">
    <property type="protein sequence ID" value="RHN54581.1"/>
    <property type="molecule type" value="Genomic_DNA"/>
</dbReference>
<sequence length="150" mass="16524">MQNISNLEYLDVSFNMLEGEVPTDGVFGNATRVAIIGNNKLCGGISELHLPPCPFKGRKHIKNHNFKLIAMIVSVVSFLLILSFIIAIYWISKRNKKSSLDSSIIDQLDKVSYKDLHKGTDGFSDRNMIGSGSFGSVYKGNLVSEDNVVA</sequence>
<evidence type="ECO:0000256" key="1">
    <source>
        <dbReference type="ARBA" id="ARBA00004370"/>
    </source>
</evidence>
<evidence type="ECO:0000256" key="6">
    <source>
        <dbReference type="ARBA" id="ARBA00023136"/>
    </source>
</evidence>
<evidence type="ECO:0000256" key="4">
    <source>
        <dbReference type="ARBA" id="ARBA00022737"/>
    </source>
</evidence>
<comment type="caution">
    <text evidence="8">The sequence shown here is derived from an EMBL/GenBank/DDBJ whole genome shotgun (WGS) entry which is preliminary data.</text>
</comment>
<dbReference type="Gene3D" id="3.30.200.20">
    <property type="entry name" value="Phosphorylase Kinase, domain 1"/>
    <property type="match status" value="1"/>
</dbReference>
<keyword evidence="8" id="KW-0723">Serine/threonine-protein kinase</keyword>
<evidence type="ECO:0000256" key="3">
    <source>
        <dbReference type="ARBA" id="ARBA00022692"/>
    </source>
</evidence>
<reference evidence="9" key="1">
    <citation type="journal article" date="2018" name="Nat. Plants">
        <title>Whole-genome landscape of Medicago truncatula symbiotic genes.</title>
        <authorList>
            <person name="Pecrix Y."/>
            <person name="Staton S.E."/>
            <person name="Sallet E."/>
            <person name="Lelandais-Briere C."/>
            <person name="Moreau S."/>
            <person name="Carrere S."/>
            <person name="Blein T."/>
            <person name="Jardinaud M.F."/>
            <person name="Latrasse D."/>
            <person name="Zouine M."/>
            <person name="Zahm M."/>
            <person name="Kreplak J."/>
            <person name="Mayjonade B."/>
            <person name="Satge C."/>
            <person name="Perez M."/>
            <person name="Cauet S."/>
            <person name="Marande W."/>
            <person name="Chantry-Darmon C."/>
            <person name="Lopez-Roques C."/>
            <person name="Bouchez O."/>
            <person name="Berard A."/>
            <person name="Debelle F."/>
            <person name="Munos S."/>
            <person name="Bendahmane A."/>
            <person name="Berges H."/>
            <person name="Niebel A."/>
            <person name="Buitink J."/>
            <person name="Frugier F."/>
            <person name="Benhamed M."/>
            <person name="Crespi M."/>
            <person name="Gouzy J."/>
            <person name="Gamas P."/>
        </authorList>
    </citation>
    <scope>NUCLEOTIDE SEQUENCE [LARGE SCALE GENOMIC DNA]</scope>
    <source>
        <strain evidence="9">cv. Jemalong A17</strain>
    </source>
</reference>
<keyword evidence="8" id="KW-0418">Kinase</keyword>
<evidence type="ECO:0000256" key="2">
    <source>
        <dbReference type="ARBA" id="ARBA00022614"/>
    </source>
</evidence>
<organism evidence="8 9">
    <name type="scientific">Medicago truncatula</name>
    <name type="common">Barrel medic</name>
    <name type="synonym">Medicago tribuloides</name>
    <dbReference type="NCBI Taxonomy" id="3880"/>
    <lineage>
        <taxon>Eukaryota</taxon>
        <taxon>Viridiplantae</taxon>
        <taxon>Streptophyta</taxon>
        <taxon>Embryophyta</taxon>
        <taxon>Tracheophyta</taxon>
        <taxon>Spermatophyta</taxon>
        <taxon>Magnoliopsida</taxon>
        <taxon>eudicotyledons</taxon>
        <taxon>Gunneridae</taxon>
        <taxon>Pentapetalae</taxon>
        <taxon>rosids</taxon>
        <taxon>fabids</taxon>
        <taxon>Fabales</taxon>
        <taxon>Fabaceae</taxon>
        <taxon>Papilionoideae</taxon>
        <taxon>50 kb inversion clade</taxon>
        <taxon>NPAAA clade</taxon>
        <taxon>Hologalegina</taxon>
        <taxon>IRL clade</taxon>
        <taxon>Trifolieae</taxon>
        <taxon>Medicago</taxon>
    </lineage>
</organism>
<accession>A0A396HQ03</accession>
<comment type="subcellular location">
    <subcellularLocation>
        <location evidence="1">Membrane</location>
    </subcellularLocation>
</comment>
<dbReference type="PANTHER" id="PTHR27008">
    <property type="entry name" value="OS04G0122200 PROTEIN"/>
    <property type="match status" value="1"/>
</dbReference>
<dbReference type="InterPro" id="IPR032675">
    <property type="entry name" value="LRR_dom_sf"/>
</dbReference>
<dbReference type="Gene3D" id="3.80.10.10">
    <property type="entry name" value="Ribonuclease Inhibitor"/>
    <property type="match status" value="1"/>
</dbReference>
<keyword evidence="6 7" id="KW-0472">Membrane</keyword>
<keyword evidence="5 7" id="KW-1133">Transmembrane helix</keyword>
<name>A0A396HQ03_MEDTR</name>
<protein>
    <submittedName>
        <fullName evidence="8">Putative non-specific serine/threonine protein kinase</fullName>
        <ecNumber evidence="8">2.7.11.1</ecNumber>
    </submittedName>
</protein>
<keyword evidence="4" id="KW-0677">Repeat</keyword>
<evidence type="ECO:0000313" key="9">
    <source>
        <dbReference type="Proteomes" id="UP000265566"/>
    </source>
</evidence>
<dbReference type="EC" id="2.7.11.1" evidence="8"/>
<dbReference type="Proteomes" id="UP000265566">
    <property type="component" value="Chromosome 5"/>
</dbReference>
<dbReference type="GO" id="GO:0016020">
    <property type="term" value="C:membrane"/>
    <property type="evidence" value="ECO:0007669"/>
    <property type="project" value="UniProtKB-SubCell"/>
</dbReference>
<dbReference type="Gramene" id="rna29646">
    <property type="protein sequence ID" value="RHN54581.1"/>
    <property type="gene ID" value="gene29646"/>
</dbReference>
<gene>
    <name evidence="8" type="ORF">MtrunA17_Chr5g0408481</name>
</gene>